<dbReference type="Pfam" id="PF02371">
    <property type="entry name" value="Transposase_20"/>
    <property type="match status" value="1"/>
</dbReference>
<feature type="domain" description="Transposase IS116/IS110/IS902 C-terminal" evidence="2">
    <location>
        <begin position="233"/>
        <end position="314"/>
    </location>
</feature>
<dbReference type="InterPro" id="IPR047650">
    <property type="entry name" value="Transpos_IS110"/>
</dbReference>
<evidence type="ECO:0000259" key="1">
    <source>
        <dbReference type="Pfam" id="PF01548"/>
    </source>
</evidence>
<sequence length="352" mass="37955">MPIVADNYEIVIGVDTHAAAHALCVVAAATGAVQDKASFPASPAGLDRARTWIAHRVGQQAALVVIEGIGSYGAGLSDRVLAAGFPVAEPSVMGSADRRGVGKTDDLDAARIARSVLSVDIDRLRRPRADGSRVAMRVLVVAREQMTCERTRTINALTALVRTVELGVDARKSLTYSQLKEIATWRARSEDATTATCRAEAVRLAKRIRALDAELVDNRKSLDALVKTNAPELTAAVGVGAVVAATVLIAWSHAGRVRSEAAFASLAGTCPVPASSGNTVRYRLNRGGDRRLNRALTTVVIVRMRVDPQTRTYVERRRGEGRTTKEIMRSLKRYVTRQLYRTLATAHPILES</sequence>
<evidence type="ECO:0000313" key="4">
    <source>
        <dbReference type="Proteomes" id="UP000502345"/>
    </source>
</evidence>
<dbReference type="RefSeq" id="WP_165639875.1">
    <property type="nucleotide sequence ID" value="NZ_AP018735.1"/>
</dbReference>
<accession>A0A6G9D3F9</accession>
<dbReference type="PANTHER" id="PTHR33055:SF16">
    <property type="entry name" value="TRANSPOSASE FOR INSERTION SEQUENCE ELEMENT IS1547"/>
    <property type="match status" value="1"/>
</dbReference>
<dbReference type="InterPro" id="IPR003346">
    <property type="entry name" value="Transposase_20"/>
</dbReference>
<dbReference type="NCBIfam" id="NF033542">
    <property type="entry name" value="transpos_IS110"/>
    <property type="match status" value="1"/>
</dbReference>
<keyword evidence="3" id="KW-0614">Plasmid</keyword>
<dbReference type="EMBL" id="CP050125">
    <property type="protein sequence ID" value="QIP43825.1"/>
    <property type="molecule type" value="Genomic_DNA"/>
</dbReference>
<geneLocation type="plasmid" evidence="3 4">
    <name>plas1</name>
</geneLocation>
<dbReference type="AlphaFoldDB" id="A0A6G9D3F9"/>
<organism evidence="3 4">
    <name type="scientific">Rhodococcus erythropolis</name>
    <name type="common">Arthrobacter picolinophilus</name>
    <dbReference type="NCBI Taxonomy" id="1833"/>
    <lineage>
        <taxon>Bacteria</taxon>
        <taxon>Bacillati</taxon>
        <taxon>Actinomycetota</taxon>
        <taxon>Actinomycetes</taxon>
        <taxon>Mycobacteriales</taxon>
        <taxon>Nocardiaceae</taxon>
        <taxon>Rhodococcus</taxon>
        <taxon>Rhodococcus erythropolis group</taxon>
    </lineage>
</organism>
<dbReference type="Proteomes" id="UP000502345">
    <property type="component" value="Plasmid plas1"/>
</dbReference>
<name>A0A6G9D3F9_RHOER</name>
<feature type="domain" description="Transposase IS110-like N-terminal" evidence="1">
    <location>
        <begin position="12"/>
        <end position="162"/>
    </location>
</feature>
<dbReference type="GO" id="GO:0006313">
    <property type="term" value="P:DNA transposition"/>
    <property type="evidence" value="ECO:0007669"/>
    <property type="project" value="InterPro"/>
</dbReference>
<dbReference type="Pfam" id="PF01548">
    <property type="entry name" value="DEDD_Tnp_IS110"/>
    <property type="match status" value="1"/>
</dbReference>
<reference evidence="3 4" key="1">
    <citation type="submission" date="2020-03" db="EMBL/GenBank/DDBJ databases">
        <title>Screen low temperature-resistant strains for efficient degradation of petroleum hydrocarbons under the low temperature.</title>
        <authorList>
            <person name="Wang Y."/>
            <person name="Chen J."/>
        </authorList>
    </citation>
    <scope>NUCLEOTIDE SEQUENCE [LARGE SCALE GENOMIC DNA]</scope>
    <source>
        <strain evidence="3 4">KB1</strain>
        <plasmid evidence="3 4">plas1</plasmid>
    </source>
</reference>
<dbReference type="GO" id="GO:0003677">
    <property type="term" value="F:DNA binding"/>
    <property type="evidence" value="ECO:0007669"/>
    <property type="project" value="InterPro"/>
</dbReference>
<evidence type="ECO:0000259" key="2">
    <source>
        <dbReference type="Pfam" id="PF02371"/>
    </source>
</evidence>
<protein>
    <submittedName>
        <fullName evidence="3">IS110 family transposase</fullName>
    </submittedName>
</protein>
<evidence type="ECO:0000313" key="3">
    <source>
        <dbReference type="EMBL" id="QIP43825.1"/>
    </source>
</evidence>
<dbReference type="GO" id="GO:0004803">
    <property type="term" value="F:transposase activity"/>
    <property type="evidence" value="ECO:0007669"/>
    <property type="project" value="InterPro"/>
</dbReference>
<gene>
    <name evidence="3" type="ORF">G9444_6582</name>
</gene>
<proteinExistence type="predicted"/>
<dbReference type="PANTHER" id="PTHR33055">
    <property type="entry name" value="TRANSPOSASE FOR INSERTION SEQUENCE ELEMENT IS1111A"/>
    <property type="match status" value="1"/>
</dbReference>
<dbReference type="InterPro" id="IPR002525">
    <property type="entry name" value="Transp_IS110-like_N"/>
</dbReference>